<evidence type="ECO:0000256" key="1">
    <source>
        <dbReference type="SAM" id="MobiDB-lite"/>
    </source>
</evidence>
<reference evidence="2" key="1">
    <citation type="submission" date="2017-04" db="EMBL/GenBank/DDBJ databases">
        <title>Genome sequence and comparative analysis of three virulent Lactococcus garvieae phages, novel phages with genome architecture linking the 936 group phages of Lactococcus lactis.</title>
        <authorList>
            <person name="Hoai T.D."/>
            <person name="Nishiki I."/>
            <person name="Yoshida T."/>
            <person name="Nakai T."/>
        </authorList>
    </citation>
    <scope>NUCLEOTIDE SEQUENCE [LARGE SCALE GENOMIC DNA]</scope>
</reference>
<accession>A0A2Z2GRX3</accession>
<evidence type="ECO:0000313" key="3">
    <source>
        <dbReference type="Proteomes" id="UP000251251"/>
    </source>
</evidence>
<feature type="compositionally biased region" description="Low complexity" evidence="1">
    <location>
        <begin position="47"/>
        <end position="59"/>
    </location>
</feature>
<dbReference type="Proteomes" id="UP000251251">
    <property type="component" value="Segment"/>
</dbReference>
<sequence length="100" mass="12473">MICSWRDFEEWRHASIEYHRRNEYRYTNTLNYFEYARRYFDSHDFPEPTTRNKPTKTNPLGSVRNWTQKESKEQLKEISDWIHEQKATKKTKRKKVTKKK</sequence>
<name>A0A2Z2GRX3_9CAUD</name>
<evidence type="ECO:0000313" key="2">
    <source>
        <dbReference type="EMBL" id="ARQ94850.1"/>
    </source>
</evidence>
<feature type="region of interest" description="Disordered" evidence="1">
    <location>
        <begin position="43"/>
        <end position="69"/>
    </location>
</feature>
<protein>
    <submittedName>
        <fullName evidence="2">Uncharacterized protein</fullName>
    </submittedName>
</protein>
<organism evidence="2 3">
    <name type="scientific">Lactococcus phage PLgW-1</name>
    <dbReference type="NCBI Taxonomy" id="1983536"/>
    <lineage>
        <taxon>Viruses</taxon>
        <taxon>Duplodnaviria</taxon>
        <taxon>Heunggongvirae</taxon>
        <taxon>Uroviricota</taxon>
        <taxon>Caudoviricetes</taxon>
        <taxon>Uwajimavirus</taxon>
        <taxon>Uwajimavirus PLgW1</taxon>
    </lineage>
</organism>
<proteinExistence type="predicted"/>
<dbReference type="EMBL" id="KY888143">
    <property type="protein sequence ID" value="ARQ94850.1"/>
    <property type="molecule type" value="Genomic_DNA"/>
</dbReference>
<keyword evidence="3" id="KW-1185">Reference proteome</keyword>
<gene>
    <name evidence="2" type="ORF">PLgW1_39</name>
</gene>